<dbReference type="Proteomes" id="UP001165082">
    <property type="component" value="Unassembled WGS sequence"/>
</dbReference>
<evidence type="ECO:0000313" key="1">
    <source>
        <dbReference type="EMBL" id="GMI25469.1"/>
    </source>
</evidence>
<sequence length="11" mass="1273">MFSGEIYVLLT</sequence>
<dbReference type="EMBL" id="BRXZ01007204">
    <property type="protein sequence ID" value="GMI25469.1"/>
    <property type="molecule type" value="Genomic_DNA"/>
</dbReference>
<gene>
    <name evidence="1" type="ORF">TrRE_jg12237</name>
</gene>
<feature type="non-terminal residue" evidence="1">
    <location>
        <position position="1"/>
    </location>
</feature>
<evidence type="ECO:0000313" key="2">
    <source>
        <dbReference type="Proteomes" id="UP001165082"/>
    </source>
</evidence>
<name>A0A9W7L2I2_9STRA</name>
<comment type="caution">
    <text evidence="1">The sequence shown here is derived from an EMBL/GenBank/DDBJ whole genome shotgun (WGS) entry which is preliminary data.</text>
</comment>
<protein>
    <submittedName>
        <fullName evidence="1">Uncharacterized protein</fullName>
    </submittedName>
</protein>
<proteinExistence type="predicted"/>
<reference evidence="1" key="1">
    <citation type="submission" date="2022-07" db="EMBL/GenBank/DDBJ databases">
        <title>Genome analysis of Parmales, a sister group of diatoms, reveals the evolutionary specialization of diatoms from phago-mixotrophs to photoautotrophs.</title>
        <authorList>
            <person name="Ban H."/>
            <person name="Sato S."/>
            <person name="Yoshikawa S."/>
            <person name="Kazumasa Y."/>
            <person name="Nakamura Y."/>
            <person name="Ichinomiya M."/>
            <person name="Saitoh K."/>
            <person name="Sato N."/>
            <person name="Blanc-Mathieu R."/>
            <person name="Endo H."/>
            <person name="Kuwata A."/>
            <person name="Ogata H."/>
        </authorList>
    </citation>
    <scope>NUCLEOTIDE SEQUENCE</scope>
</reference>
<organism evidence="1 2">
    <name type="scientific">Triparma retinervis</name>
    <dbReference type="NCBI Taxonomy" id="2557542"/>
    <lineage>
        <taxon>Eukaryota</taxon>
        <taxon>Sar</taxon>
        <taxon>Stramenopiles</taxon>
        <taxon>Ochrophyta</taxon>
        <taxon>Bolidophyceae</taxon>
        <taxon>Parmales</taxon>
        <taxon>Triparmaceae</taxon>
        <taxon>Triparma</taxon>
    </lineage>
</organism>
<accession>A0A9W7L2I2</accession>
<keyword evidence="2" id="KW-1185">Reference proteome</keyword>